<proteinExistence type="inferred from homology"/>
<dbReference type="InterPro" id="IPR035906">
    <property type="entry name" value="MetI-like_sf"/>
</dbReference>
<comment type="subcellular location">
    <subcellularLocation>
        <location evidence="1">Cell inner membrane</location>
        <topology evidence="1">Multi-pass membrane protein</topology>
    </subcellularLocation>
    <subcellularLocation>
        <location evidence="9">Cell membrane</location>
        <topology evidence="9">Multi-pass membrane protein</topology>
    </subcellularLocation>
</comment>
<evidence type="ECO:0000256" key="3">
    <source>
        <dbReference type="ARBA" id="ARBA00022448"/>
    </source>
</evidence>
<dbReference type="STRING" id="28122.SAMN02745108_01326"/>
<sequence>MSDLASLLPILWGGFLTTLAIFGLTLLFSLPLGLLVAVLKMSRFRAIRYPVSFYISLMRGTPLLLQIVAIYFGSYYLSEYSGMQLSFDRFPAVIAAFSINYAAYFAEIFRGGIQSISRGQYEAAAMLGLSRRQTFFRIILPQVIKRIVPASANEVITLVKDTSLAQVIAVTELFALAKKQQAAYASIFPLFVAGVFYYLANLLLSMLFAYIERKLNYYR</sequence>
<evidence type="ECO:0000313" key="13">
    <source>
        <dbReference type="Proteomes" id="UP000184275"/>
    </source>
</evidence>
<dbReference type="SUPFAM" id="SSF161098">
    <property type="entry name" value="MetI-like"/>
    <property type="match status" value="1"/>
</dbReference>
<gene>
    <name evidence="12" type="ORF">SAMN02745108_01326</name>
    <name evidence="11" type="ORF">SAMN05720469_102114</name>
</gene>
<dbReference type="PANTHER" id="PTHR30614">
    <property type="entry name" value="MEMBRANE COMPONENT OF AMINO ACID ABC TRANSPORTER"/>
    <property type="match status" value="1"/>
</dbReference>
<dbReference type="Proteomes" id="UP000184275">
    <property type="component" value="Unassembled WGS sequence"/>
</dbReference>
<keyword evidence="3 9" id="KW-0813">Transport</keyword>
<evidence type="ECO:0000313" key="14">
    <source>
        <dbReference type="Proteomes" id="UP000190449"/>
    </source>
</evidence>
<keyword evidence="5 9" id="KW-0812">Transmembrane</keyword>
<dbReference type="PANTHER" id="PTHR30614:SF0">
    <property type="entry name" value="L-CYSTINE TRANSPORT SYSTEM PERMEASE PROTEIN TCYL"/>
    <property type="match status" value="1"/>
</dbReference>
<accession>A0A1M6QIV6</accession>
<feature type="transmembrane region" description="Helical" evidence="9">
    <location>
        <begin position="187"/>
        <end position="211"/>
    </location>
</feature>
<evidence type="ECO:0000259" key="10">
    <source>
        <dbReference type="PROSITE" id="PS50928"/>
    </source>
</evidence>
<dbReference type="EMBL" id="FUWU01000019">
    <property type="protein sequence ID" value="SJZ68560.1"/>
    <property type="molecule type" value="Genomic_DNA"/>
</dbReference>
<reference evidence="13" key="1">
    <citation type="submission" date="2016-11" db="EMBL/GenBank/DDBJ databases">
        <authorList>
            <person name="Varghese N."/>
            <person name="Submissions S."/>
        </authorList>
    </citation>
    <scope>NUCLEOTIDE SEQUENCE [LARGE SCALE GENOMIC DNA]</scope>
    <source>
        <strain evidence="13">UWOS</strain>
    </source>
</reference>
<feature type="transmembrane region" description="Helical" evidence="9">
    <location>
        <begin position="92"/>
        <end position="109"/>
    </location>
</feature>
<feature type="transmembrane region" description="Helical" evidence="9">
    <location>
        <begin position="51"/>
        <end position="72"/>
    </location>
</feature>
<dbReference type="InterPro" id="IPR000515">
    <property type="entry name" value="MetI-like"/>
</dbReference>
<dbReference type="InterPro" id="IPR043429">
    <property type="entry name" value="ArtM/GltK/GlnP/TcyL/YhdX-like"/>
</dbReference>
<keyword evidence="8 9" id="KW-0472">Membrane</keyword>
<feature type="transmembrane region" description="Helical" evidence="9">
    <location>
        <begin position="12"/>
        <end position="39"/>
    </location>
</feature>
<dbReference type="InterPro" id="IPR010065">
    <property type="entry name" value="AA_ABC_transptr_permease_3TM"/>
</dbReference>
<dbReference type="CDD" id="cd06261">
    <property type="entry name" value="TM_PBP2"/>
    <property type="match status" value="1"/>
</dbReference>
<organism evidence="11 13">
    <name type="scientific">Fibrobacter intestinalis</name>
    <dbReference type="NCBI Taxonomy" id="28122"/>
    <lineage>
        <taxon>Bacteria</taxon>
        <taxon>Pseudomonadati</taxon>
        <taxon>Fibrobacterota</taxon>
        <taxon>Fibrobacteria</taxon>
        <taxon>Fibrobacterales</taxon>
        <taxon>Fibrobacteraceae</taxon>
        <taxon>Fibrobacter</taxon>
    </lineage>
</organism>
<evidence type="ECO:0000256" key="4">
    <source>
        <dbReference type="ARBA" id="ARBA00022475"/>
    </source>
</evidence>
<dbReference type="GO" id="GO:0022857">
    <property type="term" value="F:transmembrane transporter activity"/>
    <property type="evidence" value="ECO:0007669"/>
    <property type="project" value="InterPro"/>
</dbReference>
<accession>A0A1T4MN72</accession>
<feature type="domain" description="ABC transmembrane type-1" evidence="10">
    <location>
        <begin position="15"/>
        <end position="208"/>
    </location>
</feature>
<dbReference type="Gene3D" id="1.10.3720.10">
    <property type="entry name" value="MetI-like"/>
    <property type="match status" value="1"/>
</dbReference>
<keyword evidence="7 9" id="KW-1133">Transmembrane helix</keyword>
<dbReference type="Pfam" id="PF00528">
    <property type="entry name" value="BPD_transp_1"/>
    <property type="match status" value="1"/>
</dbReference>
<dbReference type="EMBL" id="FRAW01000002">
    <property type="protein sequence ID" value="SHK19993.1"/>
    <property type="molecule type" value="Genomic_DNA"/>
</dbReference>
<evidence type="ECO:0000256" key="5">
    <source>
        <dbReference type="ARBA" id="ARBA00022692"/>
    </source>
</evidence>
<keyword evidence="13" id="KW-1185">Reference proteome</keyword>
<dbReference type="PROSITE" id="PS50928">
    <property type="entry name" value="ABC_TM1"/>
    <property type="match status" value="1"/>
</dbReference>
<dbReference type="AlphaFoldDB" id="A0A1M6QIV6"/>
<reference evidence="11" key="2">
    <citation type="submission" date="2016-11" db="EMBL/GenBank/DDBJ databases">
        <authorList>
            <person name="Jaros S."/>
            <person name="Januszkiewicz K."/>
            <person name="Wedrychowicz H."/>
        </authorList>
    </citation>
    <scope>NUCLEOTIDE SEQUENCE [LARGE SCALE GENOMIC DNA]</scope>
    <source>
        <strain evidence="11">UWOS</strain>
    </source>
</reference>
<evidence type="ECO:0000256" key="8">
    <source>
        <dbReference type="ARBA" id="ARBA00023136"/>
    </source>
</evidence>
<keyword evidence="6" id="KW-0029">Amino-acid transport</keyword>
<reference evidence="12 14" key="3">
    <citation type="submission" date="2017-02" db="EMBL/GenBank/DDBJ databases">
        <authorList>
            <person name="Peterson S.W."/>
        </authorList>
    </citation>
    <scope>NUCLEOTIDE SEQUENCE [LARGE SCALE GENOMIC DNA]</scope>
    <source>
        <strain evidence="12 14">ATCC 43854</strain>
    </source>
</reference>
<comment type="similarity">
    <text evidence="2">Belongs to the binding-protein-dependent transport system permease family. HisMQ subfamily.</text>
</comment>
<protein>
    <submittedName>
        <fullName evidence="11 12">Amino acid ABC transporter membrane protein, PAAT family</fullName>
    </submittedName>
</protein>
<dbReference type="RefSeq" id="WP_073302136.1">
    <property type="nucleotide sequence ID" value="NZ_FRAW01000002.1"/>
</dbReference>
<evidence type="ECO:0000256" key="1">
    <source>
        <dbReference type="ARBA" id="ARBA00004429"/>
    </source>
</evidence>
<evidence type="ECO:0000256" key="6">
    <source>
        <dbReference type="ARBA" id="ARBA00022970"/>
    </source>
</evidence>
<name>A0A1M6QIV6_9BACT</name>
<keyword evidence="4" id="KW-1003">Cell membrane</keyword>
<evidence type="ECO:0000313" key="12">
    <source>
        <dbReference type="EMBL" id="SJZ68560.1"/>
    </source>
</evidence>
<dbReference type="GO" id="GO:0043190">
    <property type="term" value="C:ATP-binding cassette (ABC) transporter complex"/>
    <property type="evidence" value="ECO:0007669"/>
    <property type="project" value="InterPro"/>
</dbReference>
<dbReference type="Proteomes" id="UP000190449">
    <property type="component" value="Unassembled WGS sequence"/>
</dbReference>
<evidence type="ECO:0000256" key="7">
    <source>
        <dbReference type="ARBA" id="ARBA00022989"/>
    </source>
</evidence>
<dbReference type="GO" id="GO:0006865">
    <property type="term" value="P:amino acid transport"/>
    <property type="evidence" value="ECO:0007669"/>
    <property type="project" value="UniProtKB-KW"/>
</dbReference>
<evidence type="ECO:0000256" key="9">
    <source>
        <dbReference type="RuleBase" id="RU363032"/>
    </source>
</evidence>
<evidence type="ECO:0000256" key="2">
    <source>
        <dbReference type="ARBA" id="ARBA00010072"/>
    </source>
</evidence>
<dbReference type="NCBIfam" id="TIGR01726">
    <property type="entry name" value="HEQRo_perm_3TM"/>
    <property type="match status" value="1"/>
</dbReference>
<evidence type="ECO:0000313" key="11">
    <source>
        <dbReference type="EMBL" id="SHK19993.1"/>
    </source>
</evidence>